<evidence type="ECO:0000259" key="5">
    <source>
        <dbReference type="Pfam" id="PF08241"/>
    </source>
</evidence>
<dbReference type="PANTHER" id="PTHR44942:SF4">
    <property type="entry name" value="METHYLTRANSFERASE TYPE 11 DOMAIN-CONTAINING PROTEIN"/>
    <property type="match status" value="1"/>
</dbReference>
<comment type="caution">
    <text evidence="6">The sequence shown here is derived from an EMBL/GenBank/DDBJ whole genome shotgun (WGS) entry which is preliminary data.</text>
</comment>
<dbReference type="InterPro" id="IPR029063">
    <property type="entry name" value="SAM-dependent_MTases_sf"/>
</dbReference>
<evidence type="ECO:0000256" key="2">
    <source>
        <dbReference type="ARBA" id="ARBA00022603"/>
    </source>
</evidence>
<feature type="region of interest" description="Disordered" evidence="4">
    <location>
        <begin position="247"/>
        <end position="291"/>
    </location>
</feature>
<evidence type="ECO:0000256" key="4">
    <source>
        <dbReference type="SAM" id="MobiDB-lite"/>
    </source>
</evidence>
<keyword evidence="2 6" id="KW-0489">Methyltransferase</keyword>
<accession>A0A3N2CP61</accession>
<name>A0A3N2CP61_9ACTN</name>
<gene>
    <name evidence="6" type="ORF">EDD33_0139</name>
</gene>
<dbReference type="InterPro" id="IPR013216">
    <property type="entry name" value="Methyltransf_11"/>
</dbReference>
<dbReference type="GO" id="GO:0032259">
    <property type="term" value="P:methylation"/>
    <property type="evidence" value="ECO:0007669"/>
    <property type="project" value="UniProtKB-KW"/>
</dbReference>
<feature type="domain" description="Methyltransferase type 11" evidence="5">
    <location>
        <begin position="44"/>
        <end position="131"/>
    </location>
</feature>
<dbReference type="SUPFAM" id="SSF53335">
    <property type="entry name" value="S-adenosyl-L-methionine-dependent methyltransferases"/>
    <property type="match status" value="1"/>
</dbReference>
<sequence>MSEPTPSPATSFGSVADAYDRARPSYPDDAVAWLTGGGRAHVVELGAGTGKLTEVLHRAGHHVLATEPLLPMLARLGRNVPVPHAAAAAEAIPVRSRSVDVVACGQSFHWFDAELALPEIARVLRPGGVIALVWNTYDTSIPWVRRLRRLLDPASDRDGDLPTKALLESPYFGFVEEKRFRFWQSHTARSLEELARSVSHVATMPESTRERTLAEVASLYDGYGRGHDGMQLPWVTRTFRAVVRHQDLPPEPSHAPVDHDVDPPGLEHQAVTRPADRRPPEDPGMQLIDFR</sequence>
<evidence type="ECO:0000313" key="7">
    <source>
        <dbReference type="Proteomes" id="UP000281738"/>
    </source>
</evidence>
<dbReference type="RefSeq" id="WP_123388700.1">
    <property type="nucleotide sequence ID" value="NZ_RKHO01000001.1"/>
</dbReference>
<proteinExistence type="inferred from homology"/>
<organism evidence="6 7">
    <name type="scientific">Nocardioides aurantiacus</name>
    <dbReference type="NCBI Taxonomy" id="86796"/>
    <lineage>
        <taxon>Bacteria</taxon>
        <taxon>Bacillati</taxon>
        <taxon>Actinomycetota</taxon>
        <taxon>Actinomycetes</taxon>
        <taxon>Propionibacteriales</taxon>
        <taxon>Nocardioidaceae</taxon>
        <taxon>Nocardioides</taxon>
    </lineage>
</organism>
<evidence type="ECO:0000256" key="1">
    <source>
        <dbReference type="ARBA" id="ARBA00008361"/>
    </source>
</evidence>
<dbReference type="AlphaFoldDB" id="A0A3N2CP61"/>
<comment type="similarity">
    <text evidence="1">Belongs to the methyltransferase superfamily.</text>
</comment>
<dbReference type="EMBL" id="RKHO01000001">
    <property type="protein sequence ID" value="ROR89319.1"/>
    <property type="molecule type" value="Genomic_DNA"/>
</dbReference>
<dbReference type="GO" id="GO:0008757">
    <property type="term" value="F:S-adenosylmethionine-dependent methyltransferase activity"/>
    <property type="evidence" value="ECO:0007669"/>
    <property type="project" value="InterPro"/>
</dbReference>
<protein>
    <submittedName>
        <fullName evidence="6">Methyltransferase family protein</fullName>
    </submittedName>
</protein>
<dbReference type="Proteomes" id="UP000281738">
    <property type="component" value="Unassembled WGS sequence"/>
</dbReference>
<dbReference type="InterPro" id="IPR051052">
    <property type="entry name" value="Diverse_substrate_MTase"/>
</dbReference>
<dbReference type="PANTHER" id="PTHR44942">
    <property type="entry name" value="METHYLTRANSF_11 DOMAIN-CONTAINING PROTEIN"/>
    <property type="match status" value="1"/>
</dbReference>
<dbReference type="CDD" id="cd02440">
    <property type="entry name" value="AdoMet_MTases"/>
    <property type="match status" value="1"/>
</dbReference>
<dbReference type="Pfam" id="PF08241">
    <property type="entry name" value="Methyltransf_11"/>
    <property type="match status" value="1"/>
</dbReference>
<reference evidence="6 7" key="1">
    <citation type="submission" date="2018-11" db="EMBL/GenBank/DDBJ databases">
        <title>Sequencing the genomes of 1000 actinobacteria strains.</title>
        <authorList>
            <person name="Klenk H.-P."/>
        </authorList>
    </citation>
    <scope>NUCLEOTIDE SEQUENCE [LARGE SCALE GENOMIC DNA]</scope>
    <source>
        <strain evidence="6 7">DSM 12652</strain>
    </source>
</reference>
<evidence type="ECO:0000256" key="3">
    <source>
        <dbReference type="ARBA" id="ARBA00022679"/>
    </source>
</evidence>
<evidence type="ECO:0000313" key="6">
    <source>
        <dbReference type="EMBL" id="ROR89319.1"/>
    </source>
</evidence>
<keyword evidence="3 6" id="KW-0808">Transferase</keyword>
<keyword evidence="7" id="KW-1185">Reference proteome</keyword>
<dbReference type="OrthoDB" id="9797252at2"/>
<dbReference type="Gene3D" id="3.40.50.150">
    <property type="entry name" value="Vaccinia Virus protein VP39"/>
    <property type="match status" value="1"/>
</dbReference>